<dbReference type="AlphaFoldDB" id="B9G485"/>
<accession>B9G485</accession>
<feature type="domain" description="Ubiquitin-like" evidence="2">
    <location>
        <begin position="42"/>
        <end position="115"/>
    </location>
</feature>
<organism evidence="3">
    <name type="scientific">Oryza sativa subsp. japonica</name>
    <name type="common">Rice</name>
    <dbReference type="NCBI Taxonomy" id="39947"/>
    <lineage>
        <taxon>Eukaryota</taxon>
        <taxon>Viridiplantae</taxon>
        <taxon>Streptophyta</taxon>
        <taxon>Embryophyta</taxon>
        <taxon>Tracheophyta</taxon>
        <taxon>Spermatophyta</taxon>
        <taxon>Magnoliopsida</taxon>
        <taxon>Liliopsida</taxon>
        <taxon>Poales</taxon>
        <taxon>Poaceae</taxon>
        <taxon>BOP clade</taxon>
        <taxon>Oryzoideae</taxon>
        <taxon>Oryzeae</taxon>
        <taxon>Oryzinae</taxon>
        <taxon>Oryza</taxon>
        <taxon>Oryza sativa</taxon>
    </lineage>
</organism>
<reference evidence="3" key="1">
    <citation type="journal article" date="2005" name="PLoS Biol.">
        <title>The genomes of Oryza sativa: a history of duplications.</title>
        <authorList>
            <person name="Yu J."/>
            <person name="Wang J."/>
            <person name="Lin W."/>
            <person name="Li S."/>
            <person name="Li H."/>
            <person name="Zhou J."/>
            <person name="Ni P."/>
            <person name="Dong W."/>
            <person name="Hu S."/>
            <person name="Zeng C."/>
            <person name="Zhang J."/>
            <person name="Zhang Y."/>
            <person name="Li R."/>
            <person name="Xu Z."/>
            <person name="Li S."/>
            <person name="Li X."/>
            <person name="Zheng H."/>
            <person name="Cong L."/>
            <person name="Lin L."/>
            <person name="Yin J."/>
            <person name="Geng J."/>
            <person name="Li G."/>
            <person name="Shi J."/>
            <person name="Liu J."/>
            <person name="Lv H."/>
            <person name="Li J."/>
            <person name="Wang J."/>
            <person name="Deng Y."/>
            <person name="Ran L."/>
            <person name="Shi X."/>
            <person name="Wang X."/>
            <person name="Wu Q."/>
            <person name="Li C."/>
            <person name="Ren X."/>
            <person name="Wang J."/>
            <person name="Wang X."/>
            <person name="Li D."/>
            <person name="Liu D."/>
            <person name="Zhang X."/>
            <person name="Ji Z."/>
            <person name="Zhao W."/>
            <person name="Sun Y."/>
            <person name="Zhang Z."/>
            <person name="Bao J."/>
            <person name="Han Y."/>
            <person name="Dong L."/>
            <person name="Ji J."/>
            <person name="Chen P."/>
            <person name="Wu S."/>
            <person name="Liu J."/>
            <person name="Xiao Y."/>
            <person name="Bu D."/>
            <person name="Tan J."/>
            <person name="Yang L."/>
            <person name="Ye C."/>
            <person name="Zhang J."/>
            <person name="Xu J."/>
            <person name="Zhou Y."/>
            <person name="Yu Y."/>
            <person name="Zhang B."/>
            <person name="Zhuang S."/>
            <person name="Wei H."/>
            <person name="Liu B."/>
            <person name="Lei M."/>
            <person name="Yu H."/>
            <person name="Li Y."/>
            <person name="Xu H."/>
            <person name="Wei S."/>
            <person name="He X."/>
            <person name="Fang L."/>
            <person name="Zhang Z."/>
            <person name="Zhang Y."/>
            <person name="Huang X."/>
            <person name="Su Z."/>
            <person name="Tong W."/>
            <person name="Li J."/>
            <person name="Tong Z."/>
            <person name="Li S."/>
            <person name="Ye J."/>
            <person name="Wang L."/>
            <person name="Fang L."/>
            <person name="Lei T."/>
            <person name="Chen C."/>
            <person name="Chen H."/>
            <person name="Xu Z."/>
            <person name="Li H."/>
            <person name="Huang H."/>
            <person name="Zhang F."/>
            <person name="Xu H."/>
            <person name="Li N."/>
            <person name="Zhao C."/>
            <person name="Li S."/>
            <person name="Dong L."/>
            <person name="Huang Y."/>
            <person name="Li L."/>
            <person name="Xi Y."/>
            <person name="Qi Q."/>
            <person name="Li W."/>
            <person name="Zhang B."/>
            <person name="Hu W."/>
            <person name="Zhang Y."/>
            <person name="Tian X."/>
            <person name="Jiao Y."/>
            <person name="Liang X."/>
            <person name="Jin J."/>
            <person name="Gao L."/>
            <person name="Zheng W."/>
            <person name="Hao B."/>
            <person name="Liu S."/>
            <person name="Wang W."/>
            <person name="Yuan L."/>
            <person name="Cao M."/>
            <person name="McDermott J."/>
            <person name="Samudrala R."/>
            <person name="Wang J."/>
            <person name="Wong G.K."/>
            <person name="Yang H."/>
        </authorList>
    </citation>
    <scope>NUCLEOTIDE SEQUENCE [LARGE SCALE GENOMIC DNA]</scope>
</reference>
<proteinExistence type="predicted"/>
<reference evidence="3" key="2">
    <citation type="submission" date="2008-12" db="EMBL/GenBank/DDBJ databases">
        <title>Improved gene annotation of the rice (Oryza sativa) genomes.</title>
        <authorList>
            <person name="Wang J."/>
            <person name="Li R."/>
            <person name="Fan W."/>
            <person name="Huang Q."/>
            <person name="Zhang J."/>
            <person name="Zhou Y."/>
            <person name="Hu Y."/>
            <person name="Zi S."/>
            <person name="Li J."/>
            <person name="Ni P."/>
            <person name="Zheng H."/>
            <person name="Zhang Y."/>
            <person name="Zhao M."/>
            <person name="Hao Q."/>
            <person name="McDermott J."/>
            <person name="Samudrala R."/>
            <person name="Kristiansen K."/>
            <person name="Wong G.K.-S."/>
        </authorList>
    </citation>
    <scope>NUCLEOTIDE SEQUENCE</scope>
</reference>
<dbReference type="Gene3D" id="3.10.20.90">
    <property type="entry name" value="Phosphatidylinositol 3-kinase Catalytic Subunit, Chain A, domain 1"/>
    <property type="match status" value="1"/>
</dbReference>
<dbReference type="Proteomes" id="UP000007752">
    <property type="component" value="Chromosome 9"/>
</dbReference>
<feature type="region of interest" description="Disordered" evidence="1">
    <location>
        <begin position="1"/>
        <end position="30"/>
    </location>
</feature>
<feature type="compositionally biased region" description="Pro residues" evidence="1">
    <location>
        <begin position="1"/>
        <end position="14"/>
    </location>
</feature>
<gene>
    <name evidence="3" type="ORF">OsJ_29800</name>
</gene>
<dbReference type="FunFam" id="3.10.20.90:FF:000312">
    <property type="entry name" value="E3 ubiquitin-protein ligase UPL5"/>
    <property type="match status" value="1"/>
</dbReference>
<dbReference type="SUPFAM" id="SSF54236">
    <property type="entry name" value="Ubiquitin-like"/>
    <property type="match status" value="1"/>
</dbReference>
<name>B9G485_ORYSJ</name>
<protein>
    <recommendedName>
        <fullName evidence="2">Ubiquitin-like domain-containing protein</fullName>
    </recommendedName>
</protein>
<sequence>MTPPPPPPPWGRNPPRPRHTSGLWRPPRPASASAAGGFSCGAHFFVRATDSRTVSMHAAWGDTVGAVLAHLADRGYGRDLRLVYAGRQLAPETALADLRLPPDSTLNLLSRLRSTPYPDAWQLASYIASTAAAANSSSQLQLTWSWSCAKQFGFIKTGSGAVWIAPKNYTSMVERQKRNSTTSLSTGSSATHYFSKKLHAECHRTTPSFPIRIEPSCASPWSSASPLLRKAAKREGEGRTKAAAAVAVTAHGARQRWWRLPPLSRLGRRVEVWAALGRG</sequence>
<dbReference type="PROSITE" id="PS50053">
    <property type="entry name" value="UBIQUITIN_2"/>
    <property type="match status" value="1"/>
</dbReference>
<dbReference type="EMBL" id="CM000146">
    <property type="protein sequence ID" value="EEE69933.1"/>
    <property type="molecule type" value="Genomic_DNA"/>
</dbReference>
<dbReference type="InterPro" id="IPR029071">
    <property type="entry name" value="Ubiquitin-like_domsf"/>
</dbReference>
<evidence type="ECO:0000256" key="1">
    <source>
        <dbReference type="SAM" id="MobiDB-lite"/>
    </source>
</evidence>
<evidence type="ECO:0000259" key="2">
    <source>
        <dbReference type="PROSITE" id="PS50053"/>
    </source>
</evidence>
<dbReference type="InterPro" id="IPR000626">
    <property type="entry name" value="Ubiquitin-like_dom"/>
</dbReference>
<evidence type="ECO:0000313" key="3">
    <source>
        <dbReference type="EMBL" id="EEE69933.1"/>
    </source>
</evidence>